<dbReference type="Proteomes" id="UP000314294">
    <property type="component" value="Unassembled WGS sequence"/>
</dbReference>
<name>A0A4Z2G722_9TELE</name>
<evidence type="ECO:0000256" key="1">
    <source>
        <dbReference type="SAM" id="MobiDB-lite"/>
    </source>
</evidence>
<evidence type="ECO:0000313" key="3">
    <source>
        <dbReference type="Proteomes" id="UP000314294"/>
    </source>
</evidence>
<accession>A0A4Z2G722</accession>
<dbReference type="EMBL" id="SRLO01000661">
    <property type="protein sequence ID" value="TNN49309.1"/>
    <property type="molecule type" value="Genomic_DNA"/>
</dbReference>
<organism evidence="2 3">
    <name type="scientific">Liparis tanakae</name>
    <name type="common">Tanaka's snailfish</name>
    <dbReference type="NCBI Taxonomy" id="230148"/>
    <lineage>
        <taxon>Eukaryota</taxon>
        <taxon>Metazoa</taxon>
        <taxon>Chordata</taxon>
        <taxon>Craniata</taxon>
        <taxon>Vertebrata</taxon>
        <taxon>Euteleostomi</taxon>
        <taxon>Actinopterygii</taxon>
        <taxon>Neopterygii</taxon>
        <taxon>Teleostei</taxon>
        <taxon>Neoteleostei</taxon>
        <taxon>Acanthomorphata</taxon>
        <taxon>Eupercaria</taxon>
        <taxon>Perciformes</taxon>
        <taxon>Cottioidei</taxon>
        <taxon>Cottales</taxon>
        <taxon>Liparidae</taxon>
        <taxon>Liparis</taxon>
    </lineage>
</organism>
<comment type="caution">
    <text evidence="2">The sequence shown here is derived from an EMBL/GenBank/DDBJ whole genome shotgun (WGS) entry which is preliminary data.</text>
</comment>
<evidence type="ECO:0000313" key="2">
    <source>
        <dbReference type="EMBL" id="TNN49309.1"/>
    </source>
</evidence>
<gene>
    <name evidence="2" type="ORF">EYF80_040484</name>
</gene>
<reference evidence="2 3" key="1">
    <citation type="submission" date="2019-03" db="EMBL/GenBank/DDBJ databases">
        <title>First draft genome of Liparis tanakae, snailfish: a comprehensive survey of snailfish specific genes.</title>
        <authorList>
            <person name="Kim W."/>
            <person name="Song I."/>
            <person name="Jeong J.-H."/>
            <person name="Kim D."/>
            <person name="Kim S."/>
            <person name="Ryu S."/>
            <person name="Song J.Y."/>
            <person name="Lee S.K."/>
        </authorList>
    </citation>
    <scope>NUCLEOTIDE SEQUENCE [LARGE SCALE GENOMIC DNA]</scope>
    <source>
        <tissue evidence="2">Muscle</tissue>
    </source>
</reference>
<protein>
    <submittedName>
        <fullName evidence="2">Uncharacterized protein</fullName>
    </submittedName>
</protein>
<keyword evidence="3" id="KW-1185">Reference proteome</keyword>
<proteinExistence type="predicted"/>
<dbReference type="AlphaFoldDB" id="A0A4Z2G722"/>
<feature type="region of interest" description="Disordered" evidence="1">
    <location>
        <begin position="32"/>
        <end position="67"/>
    </location>
</feature>
<sequence length="67" mass="7364">MFPPDFLWELLFIERTTAAPASDVTLHKDTKVSTHNEACVASRGLDPPGEGRGGEKQWRPGGRSRAD</sequence>
<feature type="compositionally biased region" description="Basic and acidic residues" evidence="1">
    <location>
        <begin position="52"/>
        <end position="67"/>
    </location>
</feature>